<evidence type="ECO:0000313" key="6">
    <source>
        <dbReference type="EMBL" id="MCQ1530692.1"/>
    </source>
</evidence>
<dbReference type="PANTHER" id="PTHR42734:SF17">
    <property type="entry name" value="METAL TRANSPORT SYSTEM ATP-BINDING PROTEIN TM_0124-RELATED"/>
    <property type="match status" value="1"/>
</dbReference>
<dbReference type="InterPro" id="IPR003439">
    <property type="entry name" value="ABC_transporter-like_ATP-bd"/>
</dbReference>
<evidence type="ECO:0000256" key="1">
    <source>
        <dbReference type="ARBA" id="ARBA00005417"/>
    </source>
</evidence>
<comment type="similarity">
    <text evidence="1">Belongs to the ABC transporter superfamily.</text>
</comment>
<dbReference type="EMBL" id="JAJEKE010000014">
    <property type="protein sequence ID" value="MCQ1530692.1"/>
    <property type="molecule type" value="Genomic_DNA"/>
</dbReference>
<evidence type="ECO:0000259" key="5">
    <source>
        <dbReference type="PROSITE" id="PS50893"/>
    </source>
</evidence>
<dbReference type="InterPro" id="IPR027417">
    <property type="entry name" value="P-loop_NTPase"/>
</dbReference>
<dbReference type="RefSeq" id="WP_255228215.1">
    <property type="nucleotide sequence ID" value="NZ_JAJEKE010000014.1"/>
</dbReference>
<reference evidence="6 7" key="1">
    <citation type="submission" date="2021-10" db="EMBL/GenBank/DDBJ databases">
        <title>Lutispora strain m25 sp. nov., a thermophilic, non-spore-forming bacterium isolated from a lab-scale methanogenic bioreactor digesting anaerobic sludge.</title>
        <authorList>
            <person name="El Houari A."/>
            <person name="Mcdonald J."/>
        </authorList>
    </citation>
    <scope>NUCLEOTIDE SEQUENCE [LARGE SCALE GENOMIC DNA]</scope>
    <source>
        <strain evidence="7">m25</strain>
    </source>
</reference>
<dbReference type="InterPro" id="IPR017871">
    <property type="entry name" value="ABC_transporter-like_CS"/>
</dbReference>
<dbReference type="GO" id="GO:0005524">
    <property type="term" value="F:ATP binding"/>
    <property type="evidence" value="ECO:0007669"/>
    <property type="project" value="UniProtKB-KW"/>
</dbReference>
<dbReference type="SMART" id="SM00382">
    <property type="entry name" value="AAA"/>
    <property type="match status" value="1"/>
</dbReference>
<keyword evidence="2" id="KW-0813">Transport</keyword>
<dbReference type="Pfam" id="PF00005">
    <property type="entry name" value="ABC_tran"/>
    <property type="match status" value="1"/>
</dbReference>
<dbReference type="InterPro" id="IPR003593">
    <property type="entry name" value="AAA+_ATPase"/>
</dbReference>
<keyword evidence="4 6" id="KW-0067">ATP-binding</keyword>
<sequence length="236" mass="25825">MALLTCRDASFAYDGHTVVSGLNFSINSGDYLCIVGENGSGKSTLIKGLLRLKMPQSGSILMGDGLKANEIGYLPQQTAVQKDFPASTYEVVLSGRLSNRGIKPFYSRADKAAVEENLARLGIEELRNKCYRELSGGQQQRVLLARALCATHRMLLMDEPAAGLDPVVTQDLYRQISEINREMGITIIMVSHDIHSAVKYAGLILHLKNEQVFFGATADYIKSKIGAEFLGGDQHD</sequence>
<name>A0ABT1NHK0_9FIRM</name>
<accession>A0ABT1NHK0</accession>
<evidence type="ECO:0000256" key="4">
    <source>
        <dbReference type="ARBA" id="ARBA00022840"/>
    </source>
</evidence>
<dbReference type="PANTHER" id="PTHR42734">
    <property type="entry name" value="METAL TRANSPORT SYSTEM ATP-BINDING PROTEIN TM_0124-RELATED"/>
    <property type="match status" value="1"/>
</dbReference>
<dbReference type="Gene3D" id="3.40.50.300">
    <property type="entry name" value="P-loop containing nucleotide triphosphate hydrolases"/>
    <property type="match status" value="1"/>
</dbReference>
<dbReference type="InterPro" id="IPR050153">
    <property type="entry name" value="Metal_Ion_Import_ABC"/>
</dbReference>
<evidence type="ECO:0000256" key="2">
    <source>
        <dbReference type="ARBA" id="ARBA00022448"/>
    </source>
</evidence>
<evidence type="ECO:0000313" key="7">
    <source>
        <dbReference type="Proteomes" id="UP001651880"/>
    </source>
</evidence>
<keyword evidence="7" id="KW-1185">Reference proteome</keyword>
<evidence type="ECO:0000256" key="3">
    <source>
        <dbReference type="ARBA" id="ARBA00022741"/>
    </source>
</evidence>
<keyword evidence="3" id="KW-0547">Nucleotide-binding</keyword>
<feature type="domain" description="ABC transporter" evidence="5">
    <location>
        <begin position="4"/>
        <end position="234"/>
    </location>
</feature>
<dbReference type="PROSITE" id="PS00211">
    <property type="entry name" value="ABC_TRANSPORTER_1"/>
    <property type="match status" value="1"/>
</dbReference>
<dbReference type="CDD" id="cd03235">
    <property type="entry name" value="ABC_Metallic_Cations"/>
    <property type="match status" value="1"/>
</dbReference>
<dbReference type="PROSITE" id="PS50893">
    <property type="entry name" value="ABC_TRANSPORTER_2"/>
    <property type="match status" value="1"/>
</dbReference>
<organism evidence="6 7">
    <name type="scientific">Lutispora saccharofermentans</name>
    <dbReference type="NCBI Taxonomy" id="3024236"/>
    <lineage>
        <taxon>Bacteria</taxon>
        <taxon>Bacillati</taxon>
        <taxon>Bacillota</taxon>
        <taxon>Clostridia</taxon>
        <taxon>Lutisporales</taxon>
        <taxon>Lutisporaceae</taxon>
        <taxon>Lutispora</taxon>
    </lineage>
</organism>
<gene>
    <name evidence="6" type="ORF">LJD61_14210</name>
</gene>
<comment type="caution">
    <text evidence="6">The sequence shown here is derived from an EMBL/GenBank/DDBJ whole genome shotgun (WGS) entry which is preliminary data.</text>
</comment>
<protein>
    <submittedName>
        <fullName evidence="6">Metal ABC transporter ATP-binding protein</fullName>
    </submittedName>
</protein>
<dbReference type="SUPFAM" id="SSF52540">
    <property type="entry name" value="P-loop containing nucleoside triphosphate hydrolases"/>
    <property type="match status" value="1"/>
</dbReference>
<proteinExistence type="inferred from homology"/>
<dbReference type="Proteomes" id="UP001651880">
    <property type="component" value="Unassembled WGS sequence"/>
</dbReference>